<evidence type="ECO:0000256" key="6">
    <source>
        <dbReference type="ARBA" id="ARBA00022801"/>
    </source>
</evidence>
<name>A0A1B6C4B8_9HEMI</name>
<feature type="transmembrane region" description="Helical" evidence="8">
    <location>
        <begin position="6"/>
        <end position="26"/>
    </location>
</feature>
<keyword evidence="4" id="KW-0645">Protease</keyword>
<organism evidence="10">
    <name type="scientific">Clastoptera arizonana</name>
    <name type="common">Arizona spittle bug</name>
    <dbReference type="NCBI Taxonomy" id="38151"/>
    <lineage>
        <taxon>Eukaryota</taxon>
        <taxon>Metazoa</taxon>
        <taxon>Ecdysozoa</taxon>
        <taxon>Arthropoda</taxon>
        <taxon>Hexapoda</taxon>
        <taxon>Insecta</taxon>
        <taxon>Pterygota</taxon>
        <taxon>Neoptera</taxon>
        <taxon>Paraneoptera</taxon>
        <taxon>Hemiptera</taxon>
        <taxon>Auchenorrhyncha</taxon>
        <taxon>Cercopoidea</taxon>
        <taxon>Clastopteridae</taxon>
        <taxon>Clastoptera</taxon>
    </lineage>
</organism>
<dbReference type="EC" id="3.4.19.12" evidence="3"/>
<dbReference type="PANTHER" id="PTHR24006">
    <property type="entry name" value="UBIQUITIN CARBOXYL-TERMINAL HYDROLASE"/>
    <property type="match status" value="1"/>
</dbReference>
<feature type="domain" description="USP" evidence="9">
    <location>
        <begin position="38"/>
        <end position="446"/>
    </location>
</feature>
<dbReference type="PROSITE" id="PS51257">
    <property type="entry name" value="PROKAR_LIPOPROTEIN"/>
    <property type="match status" value="1"/>
</dbReference>
<evidence type="ECO:0000313" key="10">
    <source>
        <dbReference type="EMBL" id="JAS08149.1"/>
    </source>
</evidence>
<evidence type="ECO:0000256" key="1">
    <source>
        <dbReference type="ARBA" id="ARBA00000707"/>
    </source>
</evidence>
<dbReference type="Pfam" id="PF00443">
    <property type="entry name" value="UCH"/>
    <property type="match status" value="1"/>
</dbReference>
<dbReference type="GO" id="GO:0006508">
    <property type="term" value="P:proteolysis"/>
    <property type="evidence" value="ECO:0007669"/>
    <property type="project" value="UniProtKB-KW"/>
</dbReference>
<comment type="catalytic activity">
    <reaction evidence="1">
        <text>Thiol-dependent hydrolysis of ester, thioester, amide, peptide and isopeptide bonds formed by the C-terminal Gly of ubiquitin (a 76-residue protein attached to proteins as an intracellular targeting signal).</text>
        <dbReference type="EC" id="3.4.19.12"/>
    </reaction>
</comment>
<keyword evidence="5" id="KW-0833">Ubl conjugation pathway</keyword>
<evidence type="ECO:0000256" key="8">
    <source>
        <dbReference type="SAM" id="Phobius"/>
    </source>
</evidence>
<evidence type="ECO:0000256" key="3">
    <source>
        <dbReference type="ARBA" id="ARBA00012759"/>
    </source>
</evidence>
<protein>
    <recommendedName>
        <fullName evidence="3">ubiquitinyl hydrolase 1</fullName>
        <ecNumber evidence="3">3.4.19.12</ecNumber>
    </recommendedName>
</protein>
<dbReference type="AlphaFoldDB" id="A0A1B6C4B8"/>
<keyword evidence="8" id="KW-1133">Transmembrane helix</keyword>
<dbReference type="InterPro" id="IPR050164">
    <property type="entry name" value="Peptidase_C19"/>
</dbReference>
<dbReference type="PROSITE" id="PS00973">
    <property type="entry name" value="USP_2"/>
    <property type="match status" value="1"/>
</dbReference>
<dbReference type="PANTHER" id="PTHR24006:SF888">
    <property type="entry name" value="UBIQUITIN CARBOXYL-TERMINAL HYDROLASE 30"/>
    <property type="match status" value="1"/>
</dbReference>
<dbReference type="InterPro" id="IPR028889">
    <property type="entry name" value="USP"/>
</dbReference>
<dbReference type="GO" id="GO:0005829">
    <property type="term" value="C:cytosol"/>
    <property type="evidence" value="ECO:0007669"/>
    <property type="project" value="TreeGrafter"/>
</dbReference>
<evidence type="ECO:0000256" key="4">
    <source>
        <dbReference type="ARBA" id="ARBA00022670"/>
    </source>
</evidence>
<dbReference type="Gene3D" id="3.90.70.10">
    <property type="entry name" value="Cysteine proteinases"/>
    <property type="match status" value="1"/>
</dbReference>
<dbReference type="EMBL" id="GEDC01029149">
    <property type="protein sequence ID" value="JAS08149.1"/>
    <property type="molecule type" value="Transcribed_RNA"/>
</dbReference>
<dbReference type="GO" id="GO:0016579">
    <property type="term" value="P:protein deubiquitination"/>
    <property type="evidence" value="ECO:0007669"/>
    <property type="project" value="InterPro"/>
</dbReference>
<keyword evidence="7" id="KW-0788">Thiol protease</keyword>
<dbReference type="PROSITE" id="PS50235">
    <property type="entry name" value="USP_3"/>
    <property type="match status" value="1"/>
</dbReference>
<dbReference type="SUPFAM" id="SSF54001">
    <property type="entry name" value="Cysteine proteinases"/>
    <property type="match status" value="1"/>
</dbReference>
<accession>A0A1B6C4B8</accession>
<comment type="similarity">
    <text evidence="2">Belongs to the peptidase C19 family.</text>
</comment>
<dbReference type="InterPro" id="IPR001394">
    <property type="entry name" value="Peptidase_C19_UCH"/>
</dbReference>
<dbReference type="CDD" id="cd02662">
    <property type="entry name" value="Peptidase_C19F"/>
    <property type="match status" value="1"/>
</dbReference>
<evidence type="ECO:0000259" key="9">
    <source>
        <dbReference type="PROSITE" id="PS50235"/>
    </source>
</evidence>
<dbReference type="InterPro" id="IPR018200">
    <property type="entry name" value="USP_CS"/>
</dbReference>
<evidence type="ECO:0000256" key="7">
    <source>
        <dbReference type="ARBA" id="ARBA00022807"/>
    </source>
</evidence>
<evidence type="ECO:0000256" key="2">
    <source>
        <dbReference type="ARBA" id="ARBA00009085"/>
    </source>
</evidence>
<gene>
    <name evidence="10" type="ORF">g.7766</name>
</gene>
<keyword evidence="8" id="KW-0472">Membrane</keyword>
<dbReference type="InterPro" id="IPR038765">
    <property type="entry name" value="Papain-like_cys_pep_sf"/>
</dbReference>
<proteinExistence type="inferred from homology"/>
<sequence length="451" mass="50819">MDREHIFILAGITACALSLSIFVLWGPKPKSFRRGPLVGLQNLGFTCFLNSLLQALASCAFFLQWVENCKGQGKLSDTLLNVLQILSRERSKADDIDEPYSPIEVISAFKQHGFAMEPVEQDAHELFCHILDILEEEAQTTMAPSLNGCLSDALSPEEAIIDKCVDSLGVNSLSEGDTHLDTEDGVRLSRKAIPEEGDRPSSFRMKMCPLDKNRNPAPSPFRGLLTSQLVCSVCKFKSKLLNDKLDSLSLHLPESRNSHTLIQLLENYFKAEPVSGVVCDMCNQGQQPGQAPITTTSIKTLSIGKLPRCLCLHIPRTSMGPYGTPFKRQDFVDFPEFLTMDNYTTNNRLKQQMTMEKNHICLDSTDRNLNIQNCHHLYRLKAVIVHKGCVERGHFVTYRRGPLHSNTRHRCSLIDRWYVTSDSEIKDSTLFEVLQSTPYMLFYEKCTDPPS</sequence>
<dbReference type="GO" id="GO:0005634">
    <property type="term" value="C:nucleus"/>
    <property type="evidence" value="ECO:0007669"/>
    <property type="project" value="TreeGrafter"/>
</dbReference>
<keyword evidence="8" id="KW-0812">Transmembrane</keyword>
<reference evidence="10" key="1">
    <citation type="submission" date="2015-12" db="EMBL/GenBank/DDBJ databases">
        <title>De novo transcriptome assembly of four potential Pierce s Disease insect vectors from Arizona vineyards.</title>
        <authorList>
            <person name="Tassone E.E."/>
        </authorList>
    </citation>
    <scope>NUCLEOTIDE SEQUENCE</scope>
</reference>
<keyword evidence="6" id="KW-0378">Hydrolase</keyword>
<dbReference type="GO" id="GO:0004843">
    <property type="term" value="F:cysteine-type deubiquitinase activity"/>
    <property type="evidence" value="ECO:0007669"/>
    <property type="project" value="UniProtKB-EC"/>
</dbReference>
<evidence type="ECO:0000256" key="5">
    <source>
        <dbReference type="ARBA" id="ARBA00022786"/>
    </source>
</evidence>